<proteinExistence type="predicted"/>
<comment type="caution">
    <text evidence="2">The sequence shown here is derived from an EMBL/GenBank/DDBJ whole genome shotgun (WGS) entry which is preliminary data.</text>
</comment>
<reference evidence="2 3" key="1">
    <citation type="journal article" date="2023" name="Hortic Res">
        <title>Pangenome of water caltrop reveals structural variations and asymmetric subgenome divergence after allopolyploidization.</title>
        <authorList>
            <person name="Zhang X."/>
            <person name="Chen Y."/>
            <person name="Wang L."/>
            <person name="Yuan Y."/>
            <person name="Fang M."/>
            <person name="Shi L."/>
            <person name="Lu R."/>
            <person name="Comes H.P."/>
            <person name="Ma Y."/>
            <person name="Chen Y."/>
            <person name="Huang G."/>
            <person name="Zhou Y."/>
            <person name="Zheng Z."/>
            <person name="Qiu Y."/>
        </authorList>
    </citation>
    <scope>NUCLEOTIDE SEQUENCE [LARGE SCALE GENOMIC DNA]</scope>
    <source>
        <strain evidence="2">F231</strain>
    </source>
</reference>
<evidence type="ECO:0000313" key="2">
    <source>
        <dbReference type="EMBL" id="KAK4803500.1"/>
    </source>
</evidence>
<keyword evidence="3" id="KW-1185">Reference proteome</keyword>
<protein>
    <submittedName>
        <fullName evidence="2">Uncharacterized protein</fullName>
    </submittedName>
</protein>
<feature type="region of interest" description="Disordered" evidence="1">
    <location>
        <begin position="1"/>
        <end position="48"/>
    </location>
</feature>
<evidence type="ECO:0000313" key="3">
    <source>
        <dbReference type="Proteomes" id="UP001346149"/>
    </source>
</evidence>
<dbReference type="Proteomes" id="UP001346149">
    <property type="component" value="Unassembled WGS sequence"/>
</dbReference>
<dbReference type="AlphaFoldDB" id="A0AAN7MWG5"/>
<sequence>MLQENKVQISQYKRRNQEESTGMDLPGETVEEGPSDSSHMVDERPPAASPELIEQPWGIVMEAGEEHSPSIHRVLYYNHIHSREGSVPPHQDIAVKFI</sequence>
<gene>
    <name evidence="2" type="ORF">SAY86_003317</name>
</gene>
<organism evidence="2 3">
    <name type="scientific">Trapa natans</name>
    <name type="common">Water chestnut</name>
    <dbReference type="NCBI Taxonomy" id="22666"/>
    <lineage>
        <taxon>Eukaryota</taxon>
        <taxon>Viridiplantae</taxon>
        <taxon>Streptophyta</taxon>
        <taxon>Embryophyta</taxon>
        <taxon>Tracheophyta</taxon>
        <taxon>Spermatophyta</taxon>
        <taxon>Magnoliopsida</taxon>
        <taxon>eudicotyledons</taxon>
        <taxon>Gunneridae</taxon>
        <taxon>Pentapetalae</taxon>
        <taxon>rosids</taxon>
        <taxon>malvids</taxon>
        <taxon>Myrtales</taxon>
        <taxon>Lythraceae</taxon>
        <taxon>Trapa</taxon>
    </lineage>
</organism>
<dbReference type="EMBL" id="JAXQNO010000001">
    <property type="protein sequence ID" value="KAK4803500.1"/>
    <property type="molecule type" value="Genomic_DNA"/>
</dbReference>
<evidence type="ECO:0000256" key="1">
    <source>
        <dbReference type="SAM" id="MobiDB-lite"/>
    </source>
</evidence>
<name>A0AAN7MWG5_TRANT</name>
<accession>A0AAN7MWG5</accession>
<feature type="compositionally biased region" description="Polar residues" evidence="1">
    <location>
        <begin position="1"/>
        <end position="11"/>
    </location>
</feature>